<evidence type="ECO:0000256" key="1">
    <source>
        <dbReference type="ARBA" id="ARBA00004496"/>
    </source>
</evidence>
<dbReference type="InterPro" id="IPR013762">
    <property type="entry name" value="Integrase-like_cat_sf"/>
</dbReference>
<dbReference type="SUPFAM" id="SSF47823">
    <property type="entry name" value="lambda integrase-like, N-terminal domain"/>
    <property type="match status" value="1"/>
</dbReference>
<dbReference type="STRING" id="857265.WG78_21890"/>
<feature type="domain" description="Core-binding (CB)" evidence="13">
    <location>
        <begin position="11"/>
        <end position="95"/>
    </location>
</feature>
<keyword evidence="6 11" id="KW-0159">Chromosome partition</keyword>
<evidence type="ECO:0000256" key="8">
    <source>
        <dbReference type="ARBA" id="ARBA00023125"/>
    </source>
</evidence>
<accession>A0A0N0GKT4</accession>
<evidence type="ECO:0000256" key="6">
    <source>
        <dbReference type="ARBA" id="ARBA00022829"/>
    </source>
</evidence>
<comment type="similarity">
    <text evidence="2 11">Belongs to the 'phage' integrase family. XerD subfamily.</text>
</comment>
<dbReference type="PROSITE" id="PS51898">
    <property type="entry name" value="TYR_RECOMBINASE"/>
    <property type="match status" value="1"/>
</dbReference>
<dbReference type="NCBIfam" id="TIGR02225">
    <property type="entry name" value="recomb_XerD"/>
    <property type="match status" value="1"/>
</dbReference>
<dbReference type="RefSeq" id="WP_152969347.1">
    <property type="nucleotide sequence ID" value="NZ_LAQT01000038.1"/>
</dbReference>
<dbReference type="CDD" id="cd00798">
    <property type="entry name" value="INT_XerDC_C"/>
    <property type="match status" value="1"/>
</dbReference>
<keyword evidence="15" id="KW-1185">Reference proteome</keyword>
<feature type="active site" evidence="11">
    <location>
        <position position="156"/>
    </location>
</feature>
<evidence type="ECO:0000256" key="5">
    <source>
        <dbReference type="ARBA" id="ARBA00022618"/>
    </source>
</evidence>
<organism evidence="14 15">
    <name type="scientific">Amantichitinum ursilacus</name>
    <dbReference type="NCBI Taxonomy" id="857265"/>
    <lineage>
        <taxon>Bacteria</taxon>
        <taxon>Pseudomonadati</taxon>
        <taxon>Pseudomonadota</taxon>
        <taxon>Betaproteobacteria</taxon>
        <taxon>Neisseriales</taxon>
        <taxon>Chitinibacteraceae</taxon>
        <taxon>Amantichitinum</taxon>
    </lineage>
</organism>
<dbReference type="AlphaFoldDB" id="A0A0N0GKT4"/>
<comment type="function">
    <text evidence="11">Site-specific tyrosine recombinase, which acts by catalyzing the cutting and rejoining of the recombining DNA molecules. The XerC-XerD complex is essential to convert dimers of the bacterial chromosome into monomers to permit their segregation at cell division. It also contributes to the segregational stability of plasmids.</text>
</comment>
<feature type="active site" description="O-(3'-phospho-DNA)-tyrosine intermediate" evidence="11">
    <location>
        <position position="289"/>
    </location>
</feature>
<evidence type="ECO:0000256" key="4">
    <source>
        <dbReference type="ARBA" id="ARBA00022490"/>
    </source>
</evidence>
<gene>
    <name evidence="11 14" type="primary">xerD</name>
    <name evidence="14" type="ORF">WG78_21890</name>
</gene>
<evidence type="ECO:0000313" key="15">
    <source>
        <dbReference type="Proteomes" id="UP000037939"/>
    </source>
</evidence>
<feature type="active site" evidence="11">
    <location>
        <position position="280"/>
    </location>
</feature>
<dbReference type="HAMAP" id="MF_01808">
    <property type="entry name" value="Recomb_XerC_XerD"/>
    <property type="match status" value="1"/>
</dbReference>
<dbReference type="PANTHER" id="PTHR30349">
    <property type="entry name" value="PHAGE INTEGRASE-RELATED"/>
    <property type="match status" value="1"/>
</dbReference>
<evidence type="ECO:0000256" key="11">
    <source>
        <dbReference type="HAMAP-Rule" id="MF_01807"/>
    </source>
</evidence>
<dbReference type="InterPro" id="IPR004107">
    <property type="entry name" value="Integrase_SAM-like_N"/>
</dbReference>
<dbReference type="Gene3D" id="1.10.443.10">
    <property type="entry name" value="Intergrase catalytic core"/>
    <property type="match status" value="1"/>
</dbReference>
<dbReference type="Pfam" id="PF00589">
    <property type="entry name" value="Phage_integrase"/>
    <property type="match status" value="1"/>
</dbReference>
<protein>
    <recommendedName>
        <fullName evidence="3 11">Tyrosine recombinase XerD</fullName>
    </recommendedName>
</protein>
<feature type="domain" description="Tyr recombinase" evidence="12">
    <location>
        <begin position="116"/>
        <end position="302"/>
    </location>
</feature>
<dbReference type="OrthoDB" id="9801717at2"/>
<name>A0A0N0GKT4_9NEIS</name>
<dbReference type="InterPro" id="IPR011932">
    <property type="entry name" value="Recomb_XerD"/>
</dbReference>
<evidence type="ECO:0000256" key="10">
    <source>
        <dbReference type="ARBA" id="ARBA00023306"/>
    </source>
</evidence>
<evidence type="ECO:0000256" key="2">
    <source>
        <dbReference type="ARBA" id="ARBA00010450"/>
    </source>
</evidence>
<keyword evidence="9 11" id="KW-0233">DNA recombination</keyword>
<feature type="active site" evidence="11">
    <location>
        <position position="254"/>
    </location>
</feature>
<dbReference type="GO" id="GO:0006313">
    <property type="term" value="P:DNA transposition"/>
    <property type="evidence" value="ECO:0007669"/>
    <property type="project" value="UniProtKB-UniRule"/>
</dbReference>
<comment type="subcellular location">
    <subcellularLocation>
        <location evidence="1 11">Cytoplasm</location>
    </subcellularLocation>
</comment>
<dbReference type="Gene3D" id="1.10.150.130">
    <property type="match status" value="1"/>
</dbReference>
<dbReference type="GO" id="GO:0007059">
    <property type="term" value="P:chromosome segregation"/>
    <property type="evidence" value="ECO:0007669"/>
    <property type="project" value="UniProtKB-UniRule"/>
</dbReference>
<evidence type="ECO:0000256" key="7">
    <source>
        <dbReference type="ARBA" id="ARBA00022908"/>
    </source>
</evidence>
<dbReference type="GO" id="GO:0003677">
    <property type="term" value="F:DNA binding"/>
    <property type="evidence" value="ECO:0007669"/>
    <property type="project" value="UniProtKB-UniRule"/>
</dbReference>
<dbReference type="PROSITE" id="PS51900">
    <property type="entry name" value="CB"/>
    <property type="match status" value="1"/>
</dbReference>
<dbReference type="NCBIfam" id="NF001399">
    <property type="entry name" value="PRK00283.1"/>
    <property type="match status" value="1"/>
</dbReference>
<keyword evidence="5 11" id="KW-0132">Cell division</keyword>
<dbReference type="Pfam" id="PF02899">
    <property type="entry name" value="Phage_int_SAM_1"/>
    <property type="match status" value="1"/>
</dbReference>
<evidence type="ECO:0000259" key="13">
    <source>
        <dbReference type="PROSITE" id="PS51900"/>
    </source>
</evidence>
<dbReference type="InterPro" id="IPR023009">
    <property type="entry name" value="Tyrosine_recombinase_XerC/XerD"/>
</dbReference>
<dbReference type="InterPro" id="IPR011010">
    <property type="entry name" value="DNA_brk_join_enz"/>
</dbReference>
<sequence length="308" mass="33932">MARNAAAVANEANQALIDRFVDQAWLADGLARNTADGYRRDLVIWALWLEARGRGVLAAQRDDVQSFLAESARTAKAATLARRMASLRKFYQHWLNDGRIQHDPTVTLTAPPRVRPLPKGLSEEQVENLLAAPDVETPAGLRDRAMLELMYATGLRVSELVGLDIADLHLTEGYVQVMGGKGGKQRLVPLGEEARIWLQRYITQARPLLLAGSHAPQVLVNQRDGHALTRQGAWYIIKGYAITAGINAEQLSPHVLRHAFATHLLNHGADLRVVQLLLGHADIGTTQIYTHVATARLQALHKANHPRG</sequence>
<evidence type="ECO:0000313" key="14">
    <source>
        <dbReference type="EMBL" id="KPC49216.1"/>
    </source>
</evidence>
<keyword evidence="7 11" id="KW-0229">DNA integration</keyword>
<feature type="active site" evidence="11">
    <location>
        <position position="257"/>
    </location>
</feature>
<evidence type="ECO:0000259" key="12">
    <source>
        <dbReference type="PROSITE" id="PS51898"/>
    </source>
</evidence>
<keyword evidence="10 11" id="KW-0131">Cell cycle</keyword>
<dbReference type="GO" id="GO:0051301">
    <property type="term" value="P:cell division"/>
    <property type="evidence" value="ECO:0007669"/>
    <property type="project" value="UniProtKB-KW"/>
</dbReference>
<dbReference type="InterPro" id="IPR010998">
    <property type="entry name" value="Integrase_recombinase_N"/>
</dbReference>
<keyword evidence="4 11" id="KW-0963">Cytoplasm</keyword>
<feature type="active site" evidence="11">
    <location>
        <position position="181"/>
    </location>
</feature>
<evidence type="ECO:0000256" key="3">
    <source>
        <dbReference type="ARBA" id="ARBA00015810"/>
    </source>
</evidence>
<dbReference type="InterPro" id="IPR050090">
    <property type="entry name" value="Tyrosine_recombinase_XerCD"/>
</dbReference>
<proteinExistence type="inferred from homology"/>
<dbReference type="SUPFAM" id="SSF56349">
    <property type="entry name" value="DNA breaking-rejoining enzymes"/>
    <property type="match status" value="1"/>
</dbReference>
<dbReference type="Proteomes" id="UP000037939">
    <property type="component" value="Unassembled WGS sequence"/>
</dbReference>
<comment type="caution">
    <text evidence="14">The sequence shown here is derived from an EMBL/GenBank/DDBJ whole genome shotgun (WGS) entry which is preliminary data.</text>
</comment>
<dbReference type="PATRIC" id="fig|857265.3.peg.4484"/>
<reference evidence="14 15" key="1">
    <citation type="submission" date="2015-07" db="EMBL/GenBank/DDBJ databases">
        <title>Draft genome sequence of the Amantichitinum ursilacus IGB-41, a new chitin-degrading bacterium.</title>
        <authorList>
            <person name="Kirstahler P."/>
            <person name="Guenther M."/>
            <person name="Grumaz C."/>
            <person name="Rupp S."/>
            <person name="Zibek S."/>
            <person name="Sohn K."/>
        </authorList>
    </citation>
    <scope>NUCLEOTIDE SEQUENCE [LARGE SCALE GENOMIC DNA]</scope>
    <source>
        <strain evidence="14 15">IGB-41</strain>
    </source>
</reference>
<dbReference type="GO" id="GO:0009037">
    <property type="term" value="F:tyrosine-based site-specific recombinase activity"/>
    <property type="evidence" value="ECO:0007669"/>
    <property type="project" value="UniProtKB-UniRule"/>
</dbReference>
<dbReference type="EMBL" id="LAQT01000038">
    <property type="protein sequence ID" value="KPC49216.1"/>
    <property type="molecule type" value="Genomic_DNA"/>
</dbReference>
<keyword evidence="8 11" id="KW-0238">DNA-binding</keyword>
<comment type="subunit">
    <text evidence="11">Forms a cyclic heterotetrameric complex composed of two molecules of XerC and two molecules of XerD.</text>
</comment>
<dbReference type="PANTHER" id="PTHR30349:SF90">
    <property type="entry name" value="TYROSINE RECOMBINASE XERD"/>
    <property type="match status" value="1"/>
</dbReference>
<dbReference type="InterPro" id="IPR002104">
    <property type="entry name" value="Integrase_catalytic"/>
</dbReference>
<dbReference type="HAMAP" id="MF_01807">
    <property type="entry name" value="Recomb_XerD"/>
    <property type="match status" value="1"/>
</dbReference>
<evidence type="ECO:0000256" key="9">
    <source>
        <dbReference type="ARBA" id="ARBA00023172"/>
    </source>
</evidence>
<dbReference type="InterPro" id="IPR044068">
    <property type="entry name" value="CB"/>
</dbReference>
<dbReference type="GO" id="GO:0005737">
    <property type="term" value="C:cytoplasm"/>
    <property type="evidence" value="ECO:0007669"/>
    <property type="project" value="UniProtKB-SubCell"/>
</dbReference>